<dbReference type="GO" id="GO:0034599">
    <property type="term" value="P:cellular response to oxidative stress"/>
    <property type="evidence" value="ECO:0007669"/>
    <property type="project" value="TreeGrafter"/>
</dbReference>
<dbReference type="PANTHER" id="PTHR45694:SF18">
    <property type="entry name" value="GLUTAREDOXIN-1-RELATED"/>
    <property type="match status" value="1"/>
</dbReference>
<dbReference type="Proteomes" id="UP000583556">
    <property type="component" value="Unassembled WGS sequence"/>
</dbReference>
<dbReference type="InterPro" id="IPR011900">
    <property type="entry name" value="GRX_bact"/>
</dbReference>
<dbReference type="InterPro" id="IPR014025">
    <property type="entry name" value="Glutaredoxin_subgr"/>
</dbReference>
<evidence type="ECO:0000256" key="6">
    <source>
        <dbReference type="ARBA" id="ARBA00023284"/>
    </source>
</evidence>
<organism evidence="9 10">
    <name type="scientific">Novosphingobium olei</name>
    <dbReference type="NCBI Taxonomy" id="2728851"/>
    <lineage>
        <taxon>Bacteria</taxon>
        <taxon>Pseudomonadati</taxon>
        <taxon>Pseudomonadota</taxon>
        <taxon>Alphaproteobacteria</taxon>
        <taxon>Sphingomonadales</taxon>
        <taxon>Sphingomonadaceae</taxon>
        <taxon>Novosphingobium</taxon>
    </lineage>
</organism>
<dbReference type="PRINTS" id="PR00160">
    <property type="entry name" value="GLUTAREDOXIN"/>
</dbReference>
<protein>
    <recommendedName>
        <fullName evidence="7">Glutaredoxin</fullName>
    </recommendedName>
</protein>
<evidence type="ECO:0000256" key="5">
    <source>
        <dbReference type="ARBA" id="ARBA00023157"/>
    </source>
</evidence>
<feature type="domain" description="Glutaredoxin" evidence="8">
    <location>
        <begin position="10"/>
        <end position="70"/>
    </location>
</feature>
<keyword evidence="3 7" id="KW-0813">Transport</keyword>
<evidence type="ECO:0000256" key="2">
    <source>
        <dbReference type="ARBA" id="ARBA00007787"/>
    </source>
</evidence>
<dbReference type="InterPro" id="IPR036249">
    <property type="entry name" value="Thioredoxin-like_sf"/>
</dbReference>
<comment type="function">
    <text evidence="1 7">Has a glutathione-disulfide oxidoreductase activity in the presence of NADPH and glutathione reductase. Reduces low molecular weight disulfides and proteins.</text>
</comment>
<dbReference type="Pfam" id="PF00462">
    <property type="entry name" value="Glutaredoxin"/>
    <property type="match status" value="1"/>
</dbReference>
<dbReference type="InterPro" id="IPR002109">
    <property type="entry name" value="Glutaredoxin"/>
</dbReference>
<evidence type="ECO:0000313" key="10">
    <source>
        <dbReference type="Proteomes" id="UP000583556"/>
    </source>
</evidence>
<keyword evidence="5" id="KW-1015">Disulfide bond</keyword>
<dbReference type="PANTHER" id="PTHR45694">
    <property type="entry name" value="GLUTAREDOXIN 2"/>
    <property type="match status" value="1"/>
</dbReference>
<evidence type="ECO:0000256" key="3">
    <source>
        <dbReference type="ARBA" id="ARBA00022448"/>
    </source>
</evidence>
<dbReference type="AlphaFoldDB" id="A0A7Y0GA14"/>
<accession>A0A7Y0GA14</accession>
<comment type="caution">
    <text evidence="9">The sequence shown here is derived from an EMBL/GenBank/DDBJ whole genome shotgun (WGS) entry which is preliminary data.</text>
</comment>
<evidence type="ECO:0000256" key="7">
    <source>
        <dbReference type="RuleBase" id="RU364065"/>
    </source>
</evidence>
<proteinExistence type="inferred from homology"/>
<keyword evidence="4 7" id="KW-0249">Electron transport</keyword>
<reference evidence="9 10" key="1">
    <citation type="submission" date="2020-04" db="EMBL/GenBank/DDBJ databases">
        <title>Novosphingobium sp. TW-4 isolated from soil.</title>
        <authorList>
            <person name="Dahal R.H."/>
            <person name="Chaudhary D.K."/>
        </authorList>
    </citation>
    <scope>NUCLEOTIDE SEQUENCE [LARGE SCALE GENOMIC DNA]</scope>
    <source>
        <strain evidence="9 10">TW-4</strain>
    </source>
</reference>
<dbReference type="EMBL" id="JABBGM010000002">
    <property type="protein sequence ID" value="NML93399.1"/>
    <property type="molecule type" value="Genomic_DNA"/>
</dbReference>
<keyword evidence="7" id="KW-0963">Cytoplasm</keyword>
<dbReference type="CDD" id="cd03418">
    <property type="entry name" value="GRX_GRXb_1_3_like"/>
    <property type="match status" value="1"/>
</dbReference>
<evidence type="ECO:0000256" key="4">
    <source>
        <dbReference type="ARBA" id="ARBA00022982"/>
    </source>
</evidence>
<evidence type="ECO:0000259" key="8">
    <source>
        <dbReference type="Pfam" id="PF00462"/>
    </source>
</evidence>
<dbReference type="GO" id="GO:0015038">
    <property type="term" value="F:glutathione disulfide oxidoreductase activity"/>
    <property type="evidence" value="ECO:0007669"/>
    <property type="project" value="UniProtKB-UniRule"/>
</dbReference>
<dbReference type="Gene3D" id="3.40.30.10">
    <property type="entry name" value="Glutaredoxin"/>
    <property type="match status" value="1"/>
</dbReference>
<dbReference type="NCBIfam" id="TIGR02181">
    <property type="entry name" value="GRX_bact"/>
    <property type="match status" value="1"/>
</dbReference>
<dbReference type="GO" id="GO:0005737">
    <property type="term" value="C:cytoplasm"/>
    <property type="evidence" value="ECO:0007669"/>
    <property type="project" value="TreeGrafter"/>
</dbReference>
<name>A0A7Y0GA14_9SPHN</name>
<dbReference type="PROSITE" id="PS00195">
    <property type="entry name" value="GLUTAREDOXIN_1"/>
    <property type="match status" value="1"/>
</dbReference>
<comment type="similarity">
    <text evidence="2 7">Belongs to the glutaredoxin family.</text>
</comment>
<keyword evidence="10" id="KW-1185">Reference proteome</keyword>
<dbReference type="PROSITE" id="PS51354">
    <property type="entry name" value="GLUTAREDOXIN_2"/>
    <property type="match status" value="1"/>
</dbReference>
<evidence type="ECO:0000256" key="1">
    <source>
        <dbReference type="ARBA" id="ARBA00002549"/>
    </source>
</evidence>
<dbReference type="RefSeq" id="WP_169492629.1">
    <property type="nucleotide sequence ID" value="NZ_JABBGM010000002.1"/>
</dbReference>
<sequence length="92" mass="10045">MSEPNTTPKVEMYTKWGCPYCARAKALLDQKAVAYEEYDVTMGGPKKAEMMERAPGHSTVPSIFVDGMHIGGSDDLAALHRQGKLDMLLGKA</sequence>
<dbReference type="SUPFAM" id="SSF52833">
    <property type="entry name" value="Thioredoxin-like"/>
    <property type="match status" value="1"/>
</dbReference>
<gene>
    <name evidence="9" type="primary">grxC</name>
    <name evidence="9" type="ORF">HHL27_06905</name>
</gene>
<dbReference type="GO" id="GO:0045454">
    <property type="term" value="P:cell redox homeostasis"/>
    <property type="evidence" value="ECO:0007669"/>
    <property type="project" value="InterPro"/>
</dbReference>
<dbReference type="InterPro" id="IPR011767">
    <property type="entry name" value="GLR_AS"/>
</dbReference>
<evidence type="ECO:0000313" key="9">
    <source>
        <dbReference type="EMBL" id="NML93399.1"/>
    </source>
</evidence>
<keyword evidence="6 7" id="KW-0676">Redox-active center</keyword>